<name>A0AAX3RU90_9GAMM</name>
<reference evidence="3" key="2">
    <citation type="submission" date="2023-01" db="EMBL/GenBank/DDBJ databases">
        <title>The prevalence of carbapenem-resistant bacteria in aquaculture in China and the genetic diversity of carbapenem-resistant genes.</title>
        <authorList>
            <person name="Wen R."/>
        </authorList>
    </citation>
    <scope>NUCLEOTIDE SEQUENCE</scope>
    <source>
        <strain evidence="3">PVA41-chromosome</strain>
    </source>
</reference>
<dbReference type="EMBL" id="CP097327">
    <property type="protein sequence ID" value="USB36034.1"/>
    <property type="molecule type" value="Genomic_DNA"/>
</dbReference>
<evidence type="ECO:0000313" key="3">
    <source>
        <dbReference type="EMBL" id="WFC05134.1"/>
    </source>
</evidence>
<dbReference type="AlphaFoldDB" id="A0AAX3RU90"/>
<keyword evidence="1" id="KW-0472">Membrane</keyword>
<dbReference type="Proteomes" id="UP001057142">
    <property type="component" value="Chromosome"/>
</dbReference>
<evidence type="ECO:0000256" key="1">
    <source>
        <dbReference type="SAM" id="Phobius"/>
    </source>
</evidence>
<keyword evidence="1" id="KW-1133">Transmembrane helix</keyword>
<feature type="transmembrane region" description="Helical" evidence="1">
    <location>
        <begin position="9"/>
        <end position="32"/>
    </location>
</feature>
<gene>
    <name evidence="2" type="ORF">M5J11_14605</name>
    <name evidence="3" type="ORF">PG365_10290</name>
</gene>
<keyword evidence="1" id="KW-0812">Transmembrane</keyword>
<evidence type="ECO:0000313" key="5">
    <source>
        <dbReference type="Proteomes" id="UP001222403"/>
    </source>
</evidence>
<evidence type="ECO:0000313" key="4">
    <source>
        <dbReference type="Proteomes" id="UP001057142"/>
    </source>
</evidence>
<protein>
    <submittedName>
        <fullName evidence="3">Uncharacterized protein</fullName>
    </submittedName>
</protein>
<dbReference type="Proteomes" id="UP001222403">
    <property type="component" value="Chromosome"/>
</dbReference>
<reference evidence="2" key="1">
    <citation type="journal article" date="2022" name="Front. Microbiol.">
        <title>Identification of a novel aminoglycoside O-nucleotidyltransferase AadA33 in Providencia vermicola.</title>
        <authorList>
            <person name="Feng C."/>
            <person name="Gao M."/>
            <person name="Jiang W."/>
            <person name="Shi W."/>
            <person name="Li A."/>
            <person name="Liu S."/>
            <person name="Zhang L."/>
            <person name="Zhang X."/>
            <person name="Li Q."/>
            <person name="Lin H."/>
            <person name="Lu J."/>
            <person name="Li K."/>
            <person name="Zhang H."/>
            <person name="Hu Y."/>
            <person name="Bao Q."/>
            <person name="Lin X."/>
        </authorList>
    </citation>
    <scope>NUCLEOTIDE SEQUENCE</scope>
    <source>
        <strain evidence="2">P13</strain>
    </source>
</reference>
<feature type="transmembrane region" description="Helical" evidence="1">
    <location>
        <begin position="63"/>
        <end position="83"/>
    </location>
</feature>
<evidence type="ECO:0000313" key="2">
    <source>
        <dbReference type="EMBL" id="USB36034.1"/>
    </source>
</evidence>
<sequence>MKAKCFLKWFLTLCVVVVNTIVLLFMSFGMALNDKYLSQQPWESERTVSQLKAELEIVTDTSASILIVAIFSLPVCLAIVLGIHKALK</sequence>
<keyword evidence="4" id="KW-1185">Reference proteome</keyword>
<proteinExistence type="predicted"/>
<organism evidence="3 5">
    <name type="scientific">Providencia vermicola</name>
    <dbReference type="NCBI Taxonomy" id="333965"/>
    <lineage>
        <taxon>Bacteria</taxon>
        <taxon>Pseudomonadati</taxon>
        <taxon>Pseudomonadota</taxon>
        <taxon>Gammaproteobacteria</taxon>
        <taxon>Enterobacterales</taxon>
        <taxon>Morganellaceae</taxon>
        <taxon>Providencia</taxon>
    </lineage>
</organism>
<dbReference type="EMBL" id="CP116222">
    <property type="protein sequence ID" value="WFC05134.1"/>
    <property type="molecule type" value="Genomic_DNA"/>
</dbReference>
<dbReference type="RefSeq" id="WP_251464097.1">
    <property type="nucleotide sequence ID" value="NZ_CP097327.1"/>
</dbReference>
<accession>A0AAX3RU90</accession>